<evidence type="ECO:0000313" key="2">
    <source>
        <dbReference type="EMBL" id="SLN15607.1"/>
    </source>
</evidence>
<feature type="transmembrane region" description="Helical" evidence="1">
    <location>
        <begin position="67"/>
        <end position="98"/>
    </location>
</feature>
<dbReference type="Proteomes" id="UP000193827">
    <property type="component" value="Unassembled WGS sequence"/>
</dbReference>
<feature type="transmembrane region" description="Helical" evidence="1">
    <location>
        <begin position="38"/>
        <end position="60"/>
    </location>
</feature>
<keyword evidence="1" id="KW-1133">Transmembrane helix</keyword>
<accession>A0A1Y5RFT7</accession>
<dbReference type="EMBL" id="FWFL01000001">
    <property type="protein sequence ID" value="SLN15607.1"/>
    <property type="molecule type" value="Genomic_DNA"/>
</dbReference>
<reference evidence="2 3" key="1">
    <citation type="submission" date="2017-03" db="EMBL/GenBank/DDBJ databases">
        <authorList>
            <person name="Afonso C.L."/>
            <person name="Miller P.J."/>
            <person name="Scott M.A."/>
            <person name="Spackman E."/>
            <person name="Goraichik I."/>
            <person name="Dimitrov K.M."/>
            <person name="Suarez D.L."/>
            <person name="Swayne D.E."/>
        </authorList>
    </citation>
    <scope>NUCLEOTIDE SEQUENCE [LARGE SCALE GENOMIC DNA]</scope>
    <source>
        <strain evidence="2 3">CECT 8287</strain>
    </source>
</reference>
<evidence type="ECO:0000313" key="3">
    <source>
        <dbReference type="Proteomes" id="UP000193827"/>
    </source>
</evidence>
<sequence length="148" mass="16165">MPIYIGLRRNIAIAGLVGLCGVAVAITMLISFPAEAEMWLPVLSFIGAFGGGVVAAPLFGHAKWLGWFLAFLAGLFATYLGSAITIFIAGILVFILLAPIKAIIAGPVFVFAYLVEYPLGFVVWLFFMALIHVKARHWRRRGRDRSIL</sequence>
<gene>
    <name evidence="2" type="ORF">PEL8287_00667</name>
</gene>
<dbReference type="RefSeq" id="WP_139837672.1">
    <property type="nucleotide sequence ID" value="NZ_FWFL01000001.1"/>
</dbReference>
<evidence type="ECO:0000256" key="1">
    <source>
        <dbReference type="SAM" id="Phobius"/>
    </source>
</evidence>
<name>A0A1Y5RFT7_9RHOB</name>
<keyword evidence="3" id="KW-1185">Reference proteome</keyword>
<feature type="transmembrane region" description="Helical" evidence="1">
    <location>
        <begin position="110"/>
        <end position="133"/>
    </location>
</feature>
<proteinExistence type="predicted"/>
<keyword evidence="1" id="KW-0812">Transmembrane</keyword>
<dbReference type="AlphaFoldDB" id="A0A1Y5RFT7"/>
<protein>
    <submittedName>
        <fullName evidence="2">Uncharacterized protein</fullName>
    </submittedName>
</protein>
<keyword evidence="1" id="KW-0472">Membrane</keyword>
<organism evidence="2 3">
    <name type="scientific">Roseovarius litorisediminis</name>
    <dbReference type="NCBI Taxonomy" id="1312363"/>
    <lineage>
        <taxon>Bacteria</taxon>
        <taxon>Pseudomonadati</taxon>
        <taxon>Pseudomonadota</taxon>
        <taxon>Alphaproteobacteria</taxon>
        <taxon>Rhodobacterales</taxon>
        <taxon>Roseobacteraceae</taxon>
        <taxon>Roseovarius</taxon>
    </lineage>
</organism>
<feature type="transmembrane region" description="Helical" evidence="1">
    <location>
        <begin position="12"/>
        <end position="32"/>
    </location>
</feature>